<dbReference type="OrthoDB" id="10549835at2759"/>
<protein>
    <submittedName>
        <fullName evidence="1">Uncharacterized protein</fullName>
    </submittedName>
</protein>
<proteinExistence type="predicted"/>
<name>A0A0L6UVL6_9BASI</name>
<dbReference type="AlphaFoldDB" id="A0A0L6UVL6"/>
<keyword evidence="2" id="KW-1185">Reference proteome</keyword>
<evidence type="ECO:0000313" key="1">
    <source>
        <dbReference type="EMBL" id="KNZ52297.1"/>
    </source>
</evidence>
<organism evidence="1 2">
    <name type="scientific">Puccinia sorghi</name>
    <dbReference type="NCBI Taxonomy" id="27349"/>
    <lineage>
        <taxon>Eukaryota</taxon>
        <taxon>Fungi</taxon>
        <taxon>Dikarya</taxon>
        <taxon>Basidiomycota</taxon>
        <taxon>Pucciniomycotina</taxon>
        <taxon>Pucciniomycetes</taxon>
        <taxon>Pucciniales</taxon>
        <taxon>Pucciniaceae</taxon>
        <taxon>Puccinia</taxon>
    </lineage>
</organism>
<sequence>MFGQNNVRLNRGGRSKINPFLFPTLSSLGASSMLEWYGTTSSKTASSLIGNEDNSASALLTQKCPQGQHIPSATHTANNCFSLHPEKLTKYQNHLKNKQEDEANLAMFDSPSTFNSKAITTASPTIDDLAQSFKELPAHFSASASDGHESKVSLL</sequence>
<dbReference type="EMBL" id="LAVV01008641">
    <property type="protein sequence ID" value="KNZ52297.1"/>
    <property type="molecule type" value="Genomic_DNA"/>
</dbReference>
<dbReference type="Proteomes" id="UP000037035">
    <property type="component" value="Unassembled WGS sequence"/>
</dbReference>
<evidence type="ECO:0000313" key="2">
    <source>
        <dbReference type="Proteomes" id="UP000037035"/>
    </source>
</evidence>
<accession>A0A0L6UVL6</accession>
<comment type="caution">
    <text evidence="1">The sequence shown here is derived from an EMBL/GenBank/DDBJ whole genome shotgun (WGS) entry which is preliminary data.</text>
</comment>
<dbReference type="VEuPathDB" id="FungiDB:VP01_3625g5"/>
<gene>
    <name evidence="1" type="ORF">VP01_3625g5</name>
</gene>
<reference evidence="1 2" key="1">
    <citation type="submission" date="2015-08" db="EMBL/GenBank/DDBJ databases">
        <title>Next Generation Sequencing and Analysis of the Genome of Puccinia sorghi L Schw, the Causal Agent of Maize Common Rust.</title>
        <authorList>
            <person name="Rochi L."/>
            <person name="Burguener G."/>
            <person name="Darino M."/>
            <person name="Turjanski A."/>
            <person name="Kreff E."/>
            <person name="Dieguez M.J."/>
            <person name="Sacco F."/>
        </authorList>
    </citation>
    <scope>NUCLEOTIDE SEQUENCE [LARGE SCALE GENOMIC DNA]</scope>
    <source>
        <strain evidence="1 2">RO10H11247</strain>
    </source>
</reference>